<feature type="domain" description="Ty3 transposon capsid-like protein" evidence="1">
    <location>
        <begin position="24"/>
        <end position="174"/>
    </location>
</feature>
<comment type="caution">
    <text evidence="2">The sequence shown here is derived from an EMBL/GenBank/DDBJ whole genome shotgun (WGS) entry which is preliminary data.</text>
</comment>
<dbReference type="Proteomes" id="UP000245609">
    <property type="component" value="Unassembled WGS sequence"/>
</dbReference>
<proteinExistence type="predicted"/>
<accession>A0A2T9XX23</accession>
<dbReference type="STRING" id="133381.A0A2T9XX23"/>
<gene>
    <name evidence="2" type="ORF">BB560_007301</name>
</gene>
<name>A0A2T9XX23_9FUNG</name>
<organism evidence="2 3">
    <name type="scientific">Smittium megazygosporum</name>
    <dbReference type="NCBI Taxonomy" id="133381"/>
    <lineage>
        <taxon>Eukaryota</taxon>
        <taxon>Fungi</taxon>
        <taxon>Fungi incertae sedis</taxon>
        <taxon>Zoopagomycota</taxon>
        <taxon>Kickxellomycotina</taxon>
        <taxon>Harpellomycetes</taxon>
        <taxon>Harpellales</taxon>
        <taxon>Legeriomycetaceae</taxon>
        <taxon>Smittium</taxon>
    </lineage>
</organism>
<dbReference type="PANTHER" id="PTHR33223:SF6">
    <property type="entry name" value="CCHC-TYPE DOMAIN-CONTAINING PROTEIN"/>
    <property type="match status" value="1"/>
</dbReference>
<reference evidence="2 3" key="1">
    <citation type="journal article" date="2018" name="MBio">
        <title>Comparative Genomics Reveals the Core Gene Toolbox for the Fungus-Insect Symbiosis.</title>
        <authorList>
            <person name="Wang Y."/>
            <person name="Stata M."/>
            <person name="Wang W."/>
            <person name="Stajich J.E."/>
            <person name="White M.M."/>
            <person name="Moncalvo J.M."/>
        </authorList>
    </citation>
    <scope>NUCLEOTIDE SEQUENCE [LARGE SCALE GENOMIC DNA]</scope>
    <source>
        <strain evidence="2 3">SC-DP-2</strain>
    </source>
</reference>
<dbReference type="PANTHER" id="PTHR33223">
    <property type="entry name" value="CCHC-TYPE DOMAIN-CONTAINING PROTEIN"/>
    <property type="match status" value="1"/>
</dbReference>
<dbReference type="Pfam" id="PF19259">
    <property type="entry name" value="Ty3_capsid"/>
    <property type="match status" value="1"/>
</dbReference>
<protein>
    <recommendedName>
        <fullName evidence="1">Ty3 transposon capsid-like protein domain-containing protein</fullName>
    </recommendedName>
</protein>
<keyword evidence="3" id="KW-1185">Reference proteome</keyword>
<evidence type="ECO:0000259" key="1">
    <source>
        <dbReference type="Pfam" id="PF19259"/>
    </source>
</evidence>
<dbReference type="EMBL" id="MBFS01003871">
    <property type="protein sequence ID" value="PVU84619.1"/>
    <property type="molecule type" value="Genomic_DNA"/>
</dbReference>
<sequence length="220" mass="26258">MSQTTNKLYEPECFSGNNSQDPDRWIRRVELCLAKNGLLEEEYIEYIYIYLEDRAKAWFSLYKDSLKNWENFKTKFSERFYTKEQELVAWKALQTFHQDNQGIIEVAETLATLFKSAKIDSEGDKIKYFIMAVKPKYIRKLIEARVKTLLSALEIALEEEQYESIYRTENERTPQTRFTRQWNRNESTSTEKVTEAQKNTDISDLITRFNEMKVELMDVM</sequence>
<evidence type="ECO:0000313" key="3">
    <source>
        <dbReference type="Proteomes" id="UP000245609"/>
    </source>
</evidence>
<dbReference type="InterPro" id="IPR045358">
    <property type="entry name" value="Ty3_capsid"/>
</dbReference>
<dbReference type="AlphaFoldDB" id="A0A2T9XX23"/>
<feature type="non-terminal residue" evidence="2">
    <location>
        <position position="220"/>
    </location>
</feature>
<dbReference type="OrthoDB" id="5598593at2759"/>
<evidence type="ECO:0000313" key="2">
    <source>
        <dbReference type="EMBL" id="PVU84619.1"/>
    </source>
</evidence>